<dbReference type="InterPro" id="IPR024527">
    <property type="entry name" value="Eisosome1"/>
</dbReference>
<dbReference type="GeneID" id="88174823"/>
<keyword evidence="3" id="KW-1185">Reference proteome</keyword>
<dbReference type="Proteomes" id="UP001338582">
    <property type="component" value="Chromosome 4"/>
</dbReference>
<dbReference type="EMBL" id="CP138897">
    <property type="protein sequence ID" value="WPK26407.1"/>
    <property type="molecule type" value="Genomic_DNA"/>
</dbReference>
<accession>A0AAX4HDN9</accession>
<feature type="compositionally biased region" description="Basic and acidic residues" evidence="1">
    <location>
        <begin position="686"/>
        <end position="707"/>
    </location>
</feature>
<evidence type="ECO:0008006" key="4">
    <source>
        <dbReference type="Google" id="ProtNLM"/>
    </source>
</evidence>
<proteinExistence type="predicted"/>
<evidence type="ECO:0000313" key="2">
    <source>
        <dbReference type="EMBL" id="WPK26407.1"/>
    </source>
</evidence>
<feature type="compositionally biased region" description="Low complexity" evidence="1">
    <location>
        <begin position="651"/>
        <end position="662"/>
    </location>
</feature>
<feature type="compositionally biased region" description="Polar residues" evidence="1">
    <location>
        <begin position="13"/>
        <end position="29"/>
    </location>
</feature>
<feature type="compositionally biased region" description="Basic and acidic residues" evidence="1">
    <location>
        <begin position="536"/>
        <end position="598"/>
    </location>
</feature>
<dbReference type="AlphaFoldDB" id="A0AAX4HDN9"/>
<feature type="region of interest" description="Disordered" evidence="1">
    <location>
        <begin position="356"/>
        <end position="378"/>
    </location>
</feature>
<feature type="region of interest" description="Disordered" evidence="1">
    <location>
        <begin position="51"/>
        <end position="111"/>
    </location>
</feature>
<gene>
    <name evidence="2" type="ORF">PUMCH_003760</name>
</gene>
<feature type="region of interest" description="Disordered" evidence="1">
    <location>
        <begin position="753"/>
        <end position="778"/>
    </location>
</feature>
<dbReference type="KEGG" id="asau:88174823"/>
<feature type="compositionally biased region" description="Low complexity" evidence="1">
    <location>
        <begin position="91"/>
        <end position="105"/>
    </location>
</feature>
<feature type="region of interest" description="Disordered" evidence="1">
    <location>
        <begin position="1"/>
        <end position="35"/>
    </location>
</feature>
<sequence length="820" mass="90651">MSEAPEPKDTKGQSKLKQLATSSTWTSPFRSGKKKNIVQEFKTTNDVSQIQVPKKFTSHPTLEAENKKAAAAKTHTESIASADKTKETDVEAVQTGVAAETTETVEAAETDVPEAVVKDIEVAEENAEVPVEAEVKDKVDAEVEAINEGNHAALVPAPTVKAADPNVELHGAPDDDIVEQVEKAPIELEVENKYEPVQMPNQAVLDSLQDKPNLLNRYQELNTTAIGSVSKSLDDPNKVIDLGSGLKLTQQQLLDIAAKRVAPLISNINEEVAKSREEDRIVNQNELDSKVAKHQSKLKGLFDKHVAKCEKQKEKITKDHELQLGQVANRNTAAVNEHEAYKTQNATDIETANTEYAEREKKAVEKHESDKETLLKNHDELEATKKQELQSAKDDQVTTAQEIEELKEKNINVGAHNEELDKELEELTKQLEDRENELKGLQDKLYAERIAVDKHEATKKDINEKLDAANAEVETKKSHKGKLALEVGALAAAVTAYTSHLANLRSEKEAVPSKISAAKEKHSSWVEEKKEMAVKAAREHEQQRLEAKELAATEEYKTKLEEEKRQLEEERQKHLEEKEQFEVEEKQRLAEEKQRRAEEEEQAAANKRKLEEEEAAKKELAAEKERLDREASEAEKNRKLVEDETRHAKEAASAAAIAGTTASVGKVSNPIALSGPENVSKSVKSPVEEHSKSVAPIETKEPQHELNPKSGAFAVGAAAGGIVGGGAAASAALATPEKVLSGKGSLKKKFKSLIGRNKEETQPKSVPVKSEDPEDSDVFSIYEEVDDDEYERNIKDPNYIAVDPSKADELLKRNRDKLNI</sequence>
<evidence type="ECO:0000313" key="3">
    <source>
        <dbReference type="Proteomes" id="UP001338582"/>
    </source>
</evidence>
<feature type="region of interest" description="Disordered" evidence="1">
    <location>
        <begin position="536"/>
        <end position="708"/>
    </location>
</feature>
<evidence type="ECO:0000256" key="1">
    <source>
        <dbReference type="SAM" id="MobiDB-lite"/>
    </source>
</evidence>
<organism evidence="2 3">
    <name type="scientific">Australozyma saopauloensis</name>
    <dbReference type="NCBI Taxonomy" id="291208"/>
    <lineage>
        <taxon>Eukaryota</taxon>
        <taxon>Fungi</taxon>
        <taxon>Dikarya</taxon>
        <taxon>Ascomycota</taxon>
        <taxon>Saccharomycotina</taxon>
        <taxon>Pichiomycetes</taxon>
        <taxon>Metschnikowiaceae</taxon>
        <taxon>Australozyma</taxon>
    </lineage>
</organism>
<feature type="compositionally biased region" description="Basic and acidic residues" evidence="1">
    <location>
        <begin position="1"/>
        <end position="12"/>
    </location>
</feature>
<dbReference type="RefSeq" id="XP_062878788.1">
    <property type="nucleotide sequence ID" value="XM_063022718.1"/>
</dbReference>
<feature type="compositionally biased region" description="Basic and acidic residues" evidence="1">
    <location>
        <begin position="608"/>
        <end position="650"/>
    </location>
</feature>
<name>A0AAX4HDN9_9ASCO</name>
<dbReference type="Pfam" id="PF12757">
    <property type="entry name" value="Eisosome1"/>
    <property type="match status" value="1"/>
</dbReference>
<protein>
    <recommendedName>
        <fullName evidence="4">Eisosome protein 1</fullName>
    </recommendedName>
</protein>
<reference evidence="2 3" key="1">
    <citation type="submission" date="2023-10" db="EMBL/GenBank/DDBJ databases">
        <title>Draft Genome Sequence of Candida saopaulonensis from a very Premature Infant with Sepsis.</title>
        <authorList>
            <person name="Ning Y."/>
            <person name="Dai R."/>
            <person name="Xiao M."/>
            <person name="Xu Y."/>
            <person name="Yan Q."/>
            <person name="Zhang L."/>
        </authorList>
    </citation>
    <scope>NUCLEOTIDE SEQUENCE [LARGE SCALE GENOMIC DNA]</scope>
    <source>
        <strain evidence="2 3">19XY460</strain>
    </source>
</reference>